<gene>
    <name evidence="3" type="ORF">DNK34_03205</name>
    <name evidence="2" type="ORF">DNK44_14640</name>
</gene>
<evidence type="ECO:0000313" key="5">
    <source>
        <dbReference type="Proteomes" id="UP000293172"/>
    </source>
</evidence>
<dbReference type="InterPro" id="IPR023998">
    <property type="entry name" value="FCR-like"/>
</dbReference>
<evidence type="ECO:0000313" key="4">
    <source>
        <dbReference type="Proteomes" id="UP000291334"/>
    </source>
</evidence>
<dbReference type="InterPro" id="IPR024726">
    <property type="entry name" value="FhuF_C"/>
</dbReference>
<dbReference type="Proteomes" id="UP000293172">
    <property type="component" value="Unassembled WGS sequence"/>
</dbReference>
<evidence type="ECO:0000313" key="3">
    <source>
        <dbReference type="EMBL" id="TBV08950.1"/>
    </source>
</evidence>
<dbReference type="RefSeq" id="WP_131176792.1">
    <property type="nucleotide sequence ID" value="NZ_QJUL01000020.1"/>
</dbReference>
<name>A0A4Q9R1D8_9GAMM</name>
<keyword evidence="4" id="KW-1185">Reference proteome</keyword>
<dbReference type="Proteomes" id="UP000291334">
    <property type="component" value="Unassembled WGS sequence"/>
</dbReference>
<dbReference type="EMBL" id="QJUM01000003">
    <property type="protein sequence ID" value="TBV08950.1"/>
    <property type="molecule type" value="Genomic_DNA"/>
</dbReference>
<organism evidence="2 5">
    <name type="scientific">Phytopseudomonas dryadis</name>
    <dbReference type="NCBI Taxonomy" id="2487520"/>
    <lineage>
        <taxon>Bacteria</taxon>
        <taxon>Pseudomonadati</taxon>
        <taxon>Pseudomonadota</taxon>
        <taxon>Gammaproteobacteria</taxon>
        <taxon>Pseudomonadales</taxon>
        <taxon>Pseudomonadaceae</taxon>
        <taxon>Phytopseudomonas</taxon>
    </lineage>
</organism>
<dbReference type="AlphaFoldDB" id="A0A4Q9R1D8"/>
<protein>
    <submittedName>
        <fullName evidence="2">Siderophore ferric iron reductase</fullName>
    </submittedName>
</protein>
<dbReference type="EMBL" id="QJUL01000020">
    <property type="protein sequence ID" value="TBU90894.1"/>
    <property type="molecule type" value="Genomic_DNA"/>
</dbReference>
<reference evidence="4 5" key="1">
    <citation type="submission" date="2018-06" db="EMBL/GenBank/DDBJ databases">
        <title>Three novel Pseudomonas species isolated from symptomatic oak.</title>
        <authorList>
            <person name="Bueno-Gonzalez V."/>
            <person name="Brady C."/>
        </authorList>
    </citation>
    <scope>NUCLEOTIDE SEQUENCE [LARGE SCALE GENOMIC DNA]</scope>
    <source>
        <strain evidence="3 4">P26B</strain>
        <strain evidence="2 5">P6B</strain>
    </source>
</reference>
<feature type="domain" description="Ferric siderophore reductase C-terminal" evidence="1">
    <location>
        <begin position="214"/>
        <end position="234"/>
    </location>
</feature>
<proteinExistence type="predicted"/>
<evidence type="ECO:0000259" key="1">
    <source>
        <dbReference type="Pfam" id="PF11575"/>
    </source>
</evidence>
<dbReference type="GO" id="GO:0051537">
    <property type="term" value="F:2 iron, 2 sulfur cluster binding"/>
    <property type="evidence" value="ECO:0007669"/>
    <property type="project" value="InterPro"/>
</dbReference>
<comment type="caution">
    <text evidence="2">The sequence shown here is derived from an EMBL/GenBank/DDBJ whole genome shotgun (WGS) entry which is preliminary data.</text>
</comment>
<dbReference type="Pfam" id="PF11575">
    <property type="entry name" value="FhuF_C"/>
    <property type="match status" value="1"/>
</dbReference>
<accession>A0A4Q9R1D8</accession>
<sequence length="254" mass="28401">MYQANSDLLQVLEVTARTLPGLSGRVGASGRDELACGAADNPARIAALYRHWQFACPEAGVHYWTARTWTLLIWQPIYLSLLGVHLAGRLPSLQGMGQSVCEGVVSGFCLPEHAPRRAHEDALIGLAAEQLRQLLERQLLEFDAVVAIHHKLARRLQADYVLAALLLIQRQRALDNARLHELEQRWLTALGLQGGSSLIEVRLDDGRARLALGRKVCCQHFRRADGQLCSTCPKLKQDERMTRLRRELSLECCD</sequence>
<dbReference type="NCBIfam" id="TIGR03950">
    <property type="entry name" value="sidero_Fe_reduc"/>
    <property type="match status" value="1"/>
</dbReference>
<dbReference type="OrthoDB" id="7942745at2"/>
<evidence type="ECO:0000313" key="2">
    <source>
        <dbReference type="EMBL" id="TBU90894.1"/>
    </source>
</evidence>